<dbReference type="OMA" id="PWHEIEM"/>
<organism evidence="2 3">
    <name type="scientific">Tetracentron sinense</name>
    <name type="common">Spur-leaf</name>
    <dbReference type="NCBI Taxonomy" id="13715"/>
    <lineage>
        <taxon>Eukaryota</taxon>
        <taxon>Viridiplantae</taxon>
        <taxon>Streptophyta</taxon>
        <taxon>Embryophyta</taxon>
        <taxon>Tracheophyta</taxon>
        <taxon>Spermatophyta</taxon>
        <taxon>Magnoliopsida</taxon>
        <taxon>Trochodendrales</taxon>
        <taxon>Trochodendraceae</taxon>
        <taxon>Tetracentron</taxon>
    </lineage>
</organism>
<evidence type="ECO:0000256" key="1">
    <source>
        <dbReference type="SAM" id="MobiDB-lite"/>
    </source>
</evidence>
<dbReference type="OrthoDB" id="1924189at2759"/>
<gene>
    <name evidence="2" type="ORF">HHK36_010775</name>
</gene>
<dbReference type="AlphaFoldDB" id="A0A834ZAZ0"/>
<protein>
    <submittedName>
        <fullName evidence="2">Uncharacterized protein</fullName>
    </submittedName>
</protein>
<dbReference type="SUPFAM" id="SSF48452">
    <property type="entry name" value="TPR-like"/>
    <property type="match status" value="1"/>
</dbReference>
<reference evidence="2 3" key="1">
    <citation type="submission" date="2020-04" db="EMBL/GenBank/DDBJ databases">
        <title>Plant Genome Project.</title>
        <authorList>
            <person name="Zhang R.-G."/>
        </authorList>
    </citation>
    <scope>NUCLEOTIDE SEQUENCE [LARGE SCALE GENOMIC DNA]</scope>
    <source>
        <strain evidence="2">YNK0</strain>
        <tissue evidence="2">Leaf</tissue>
    </source>
</reference>
<dbReference type="PANTHER" id="PTHR26312:SF132">
    <property type="entry name" value="OS01G0855200 PROTEIN"/>
    <property type="match status" value="1"/>
</dbReference>
<keyword evidence="3" id="KW-1185">Reference proteome</keyword>
<dbReference type="InterPro" id="IPR011990">
    <property type="entry name" value="TPR-like_helical_dom_sf"/>
</dbReference>
<evidence type="ECO:0000313" key="2">
    <source>
        <dbReference type="EMBL" id="KAF8402686.1"/>
    </source>
</evidence>
<feature type="region of interest" description="Disordered" evidence="1">
    <location>
        <begin position="359"/>
        <end position="413"/>
    </location>
</feature>
<evidence type="ECO:0000313" key="3">
    <source>
        <dbReference type="Proteomes" id="UP000655225"/>
    </source>
</evidence>
<name>A0A834ZAZ0_TETSI</name>
<proteinExistence type="predicted"/>
<sequence>MGVKVATTGLHWSQPVVPHSPTYSQALASAISSPSSRIRHGSDRALVYRLGQSSLFGTTRTNLLRSRSFDIPKPRGQTPRRAYSASLDGFSDEEFSKKIQELAQRFHLSDDDEDNSNATDLDWEVLADPRYDEGKSKPNSYTSFMADFSKINSNTNSIQNPRPYPTSKLDFLEPEWFGILSELPEFSEGEEIIPARIERKGNGDHLPLPLRPIKRRKQWQEEFREVGESAYCSVRKAFSSMVFIIRELHNYTLQMRQLLFYEDLQGILSGVQKEMHASFVWLFQHVFAHTPTLMVYVMILLANFTVHSMSNNTAITAPPPQSYATTTEIISVTEKQNHQHPKFDSSAIKTFTVSSSAGVGKTTSIGGNDGGGRKVRPVSSGTDGGDGRFQVSSFGNPTTAKESESGSGLELESHGVVRDEEVKLWNSVVEEASRMLGASSKEAIDHDSMQQFVSPVMVAMEPEDSTDYFRTELLYQMGVSQEPNNPLILSNYAQFLYLVVHDHDRAEEYFKRAVGVEPGDAESLSKYASFLWMARKDLTAAEDTYLEAMAADPGNSSYAAEYAHFLWNTGAEDTCYPLNAPDSKEA</sequence>
<dbReference type="Proteomes" id="UP000655225">
    <property type="component" value="Unassembled WGS sequence"/>
</dbReference>
<dbReference type="PANTHER" id="PTHR26312">
    <property type="entry name" value="TETRATRICOPEPTIDE REPEAT PROTEIN 5"/>
    <property type="match status" value="1"/>
</dbReference>
<dbReference type="Gene3D" id="1.25.40.10">
    <property type="entry name" value="Tetratricopeptide repeat domain"/>
    <property type="match status" value="1"/>
</dbReference>
<feature type="compositionally biased region" description="Polar residues" evidence="1">
    <location>
        <begin position="390"/>
        <end position="400"/>
    </location>
</feature>
<comment type="caution">
    <text evidence="2">The sequence shown here is derived from an EMBL/GenBank/DDBJ whole genome shotgun (WGS) entry which is preliminary data.</text>
</comment>
<accession>A0A834ZAZ0</accession>
<dbReference type="EMBL" id="JABCRI010000007">
    <property type="protein sequence ID" value="KAF8402686.1"/>
    <property type="molecule type" value="Genomic_DNA"/>
</dbReference>